<protein>
    <recommendedName>
        <fullName evidence="3">Proteasome alpha-type subunits domain-containing protein</fullName>
    </recommendedName>
</protein>
<reference evidence="4" key="1">
    <citation type="submission" date="2023-01" db="EMBL/GenBank/DDBJ databases">
        <title>Metagenome sequencing of chrysophaentin producing Chrysophaeum taylorii.</title>
        <authorList>
            <person name="Davison J."/>
            <person name="Bewley C."/>
        </authorList>
    </citation>
    <scope>NUCLEOTIDE SEQUENCE</scope>
    <source>
        <strain evidence="4">NIES-1699</strain>
    </source>
</reference>
<dbReference type="EMBL" id="JAQMWT010000110">
    <property type="protein sequence ID" value="KAJ8610291.1"/>
    <property type="molecule type" value="Genomic_DNA"/>
</dbReference>
<dbReference type="SUPFAM" id="SSF56235">
    <property type="entry name" value="N-terminal nucleophile aminohydrolases (Ntn hydrolases)"/>
    <property type="match status" value="1"/>
</dbReference>
<keyword evidence="5" id="KW-1185">Reference proteome</keyword>
<dbReference type="GO" id="GO:0019773">
    <property type="term" value="C:proteasome core complex, alpha-subunit complex"/>
    <property type="evidence" value="ECO:0007669"/>
    <property type="project" value="InterPro"/>
</dbReference>
<dbReference type="InterPro" id="IPR001353">
    <property type="entry name" value="Proteasome_sua/b"/>
</dbReference>
<dbReference type="PANTHER" id="PTHR11599">
    <property type="entry name" value="PROTEASOME SUBUNIT ALPHA/BETA"/>
    <property type="match status" value="1"/>
</dbReference>
<gene>
    <name evidence="4" type="ORF">CTAYLR_009061</name>
</gene>
<accession>A0AAD7UMK3</accession>
<dbReference type="InterPro" id="IPR050115">
    <property type="entry name" value="Proteasome_alpha"/>
</dbReference>
<keyword evidence="1" id="KW-0647">Proteasome</keyword>
<dbReference type="Pfam" id="PF00227">
    <property type="entry name" value="Proteasome"/>
    <property type="match status" value="1"/>
</dbReference>
<dbReference type="Gene3D" id="3.60.20.10">
    <property type="entry name" value="Glutamine Phosphoribosylpyrophosphate, subunit 1, domain 1"/>
    <property type="match status" value="1"/>
</dbReference>
<evidence type="ECO:0000259" key="3">
    <source>
        <dbReference type="SMART" id="SM00948"/>
    </source>
</evidence>
<evidence type="ECO:0000256" key="1">
    <source>
        <dbReference type="ARBA" id="ARBA00022942"/>
    </source>
</evidence>
<evidence type="ECO:0000313" key="5">
    <source>
        <dbReference type="Proteomes" id="UP001230188"/>
    </source>
</evidence>
<dbReference type="Pfam" id="PF10584">
    <property type="entry name" value="Proteasome_A_N"/>
    <property type="match status" value="1"/>
</dbReference>
<dbReference type="Proteomes" id="UP001230188">
    <property type="component" value="Unassembled WGS sequence"/>
</dbReference>
<name>A0AAD7UMK3_9STRA</name>
<feature type="region of interest" description="Disordered" evidence="2">
    <location>
        <begin position="275"/>
        <end position="320"/>
    </location>
</feature>
<feature type="compositionally biased region" description="Pro residues" evidence="2">
    <location>
        <begin position="279"/>
        <end position="295"/>
    </location>
</feature>
<evidence type="ECO:0000313" key="4">
    <source>
        <dbReference type="EMBL" id="KAJ8610291.1"/>
    </source>
</evidence>
<dbReference type="SMART" id="SM00948">
    <property type="entry name" value="Proteasome_A_N"/>
    <property type="match status" value="1"/>
</dbReference>
<dbReference type="AlphaFoldDB" id="A0AAD7UMK3"/>
<feature type="compositionally biased region" description="Acidic residues" evidence="2">
    <location>
        <begin position="299"/>
        <end position="320"/>
    </location>
</feature>
<organism evidence="4 5">
    <name type="scientific">Chrysophaeum taylorii</name>
    <dbReference type="NCBI Taxonomy" id="2483200"/>
    <lineage>
        <taxon>Eukaryota</taxon>
        <taxon>Sar</taxon>
        <taxon>Stramenopiles</taxon>
        <taxon>Ochrophyta</taxon>
        <taxon>Pelagophyceae</taxon>
        <taxon>Pelagomonadales</taxon>
        <taxon>Pelagomonadaceae</taxon>
        <taxon>Chrysophaeum</taxon>
    </lineage>
</organism>
<feature type="domain" description="Proteasome alpha-type subunits" evidence="3">
    <location>
        <begin position="37"/>
        <end position="58"/>
    </location>
</feature>
<evidence type="ECO:0000256" key="2">
    <source>
        <dbReference type="SAM" id="MobiDB-lite"/>
    </source>
</evidence>
<dbReference type="GO" id="GO:0006511">
    <property type="term" value="P:ubiquitin-dependent protein catabolic process"/>
    <property type="evidence" value="ECO:0007669"/>
    <property type="project" value="InterPro"/>
</dbReference>
<comment type="caution">
    <text evidence="4">The sequence shown here is derived from an EMBL/GenBank/DDBJ whole genome shotgun (WGS) entry which is preliminary data.</text>
</comment>
<proteinExistence type="predicted"/>
<dbReference type="InterPro" id="IPR029055">
    <property type="entry name" value="Ntn_hydrolases_N"/>
</dbReference>
<dbReference type="InterPro" id="IPR000426">
    <property type="entry name" value="Proteasome_asu_N"/>
</dbReference>
<sequence>MRYFLLIAMAQEVVVGRPREAPTRSESSRGSRARRLYDRGCLFSPEGRVYQVEYAQRAVERGGAAVGVVGAECCVVGAVRSSGLRSAARVLLPEKDDGWRERVHRVDEHVVCVSCGLVPDARQLLRALQRLAAEHRRTWGARIPVEVVAARLSDFVHSATLRSSTRPFGAAFLIAGYDDETDEFKLYRTDPAGFFDEVPDAVTMGDAAAPAKESLLRPDPALDLDAATALAHRALALSLGPPVNPTDLELAVIRRRESDVVVDILSFDEIGRFPVLDIPEPPPTTTLDDVPPPASPFHEEEEEEEDDVFFQEDEEDDDDV</sequence>